<dbReference type="InterPro" id="IPR003593">
    <property type="entry name" value="AAA+_ATPase"/>
</dbReference>
<keyword evidence="6" id="KW-0238">DNA-binding</keyword>
<dbReference type="Pfam" id="PF21530">
    <property type="entry name" value="Pif1_2B_dom"/>
    <property type="match status" value="1"/>
</dbReference>
<feature type="domain" description="AAA+ ATPase" evidence="10">
    <location>
        <begin position="160"/>
        <end position="330"/>
    </location>
</feature>
<keyword evidence="5 9" id="KW-0067">ATP-binding</keyword>
<evidence type="ECO:0000256" key="1">
    <source>
        <dbReference type="ARBA" id="ARBA00022741"/>
    </source>
</evidence>
<evidence type="ECO:0000313" key="12">
    <source>
        <dbReference type="Proteomes" id="UP000822688"/>
    </source>
</evidence>
<dbReference type="AlphaFoldDB" id="A0A8T0GZK0"/>
<dbReference type="InterPro" id="IPR010285">
    <property type="entry name" value="DNA_helicase_pif1-like_DEAD"/>
</dbReference>
<dbReference type="GO" id="GO:0005524">
    <property type="term" value="F:ATP binding"/>
    <property type="evidence" value="ECO:0007669"/>
    <property type="project" value="UniProtKB-KW"/>
</dbReference>
<accession>A0A8T0GZK0</accession>
<evidence type="ECO:0000256" key="2">
    <source>
        <dbReference type="ARBA" id="ARBA00022763"/>
    </source>
</evidence>
<dbReference type="GO" id="GO:0006281">
    <property type="term" value="P:DNA repair"/>
    <property type="evidence" value="ECO:0007669"/>
    <property type="project" value="UniProtKB-KW"/>
</dbReference>
<keyword evidence="8" id="KW-0413">Isomerase</keyword>
<keyword evidence="3 9" id="KW-0378">Hydrolase</keyword>
<dbReference type="GO" id="GO:0000723">
    <property type="term" value="P:telomere maintenance"/>
    <property type="evidence" value="ECO:0007669"/>
    <property type="project" value="InterPro"/>
</dbReference>
<evidence type="ECO:0000256" key="3">
    <source>
        <dbReference type="ARBA" id="ARBA00022801"/>
    </source>
</evidence>
<evidence type="ECO:0000256" key="8">
    <source>
        <dbReference type="ARBA" id="ARBA00023235"/>
    </source>
</evidence>
<dbReference type="Gene3D" id="3.40.50.300">
    <property type="entry name" value="P-loop containing nucleotide triphosphate hydrolases"/>
    <property type="match status" value="1"/>
</dbReference>
<keyword evidence="12" id="KW-1185">Reference proteome</keyword>
<evidence type="ECO:0000256" key="9">
    <source>
        <dbReference type="RuleBase" id="RU363044"/>
    </source>
</evidence>
<gene>
    <name evidence="11" type="ORF">KC19_8G162900</name>
</gene>
<name>A0A8T0GZK0_CERPU</name>
<dbReference type="InterPro" id="IPR051055">
    <property type="entry name" value="PIF1_helicase"/>
</dbReference>
<dbReference type="SUPFAM" id="SSF52540">
    <property type="entry name" value="P-loop containing nucleoside triphosphate hydrolases"/>
    <property type="match status" value="2"/>
</dbReference>
<comment type="caution">
    <text evidence="11">The sequence shown here is derived from an EMBL/GenBank/DDBJ whole genome shotgun (WGS) entry which is preliminary data.</text>
</comment>
<comment type="similarity">
    <text evidence="9">Belongs to the helicase family.</text>
</comment>
<keyword evidence="7 9" id="KW-0234">DNA repair</keyword>
<protein>
    <recommendedName>
        <fullName evidence="9">ATP-dependent DNA helicase</fullName>
        <ecNumber evidence="9">5.6.2.3</ecNumber>
    </recommendedName>
</protein>
<dbReference type="GO" id="GO:0006310">
    <property type="term" value="P:DNA recombination"/>
    <property type="evidence" value="ECO:0007669"/>
    <property type="project" value="UniProtKB-KW"/>
</dbReference>
<keyword evidence="4 9" id="KW-0347">Helicase</keyword>
<dbReference type="Pfam" id="PF05970">
    <property type="entry name" value="PIF1"/>
    <property type="match status" value="1"/>
</dbReference>
<evidence type="ECO:0000256" key="5">
    <source>
        <dbReference type="ARBA" id="ARBA00022840"/>
    </source>
</evidence>
<dbReference type="EMBL" id="CM026429">
    <property type="protein sequence ID" value="KAG0565086.1"/>
    <property type="molecule type" value="Genomic_DNA"/>
</dbReference>
<dbReference type="PANTHER" id="PTHR47642">
    <property type="entry name" value="ATP-DEPENDENT DNA HELICASE"/>
    <property type="match status" value="1"/>
</dbReference>
<evidence type="ECO:0000256" key="6">
    <source>
        <dbReference type="ARBA" id="ARBA00023125"/>
    </source>
</evidence>
<evidence type="ECO:0000313" key="11">
    <source>
        <dbReference type="EMBL" id="KAG0565086.1"/>
    </source>
</evidence>
<dbReference type="SMART" id="SM00382">
    <property type="entry name" value="AAA"/>
    <property type="match status" value="1"/>
</dbReference>
<dbReference type="Proteomes" id="UP000822688">
    <property type="component" value="Chromosome 8"/>
</dbReference>
<dbReference type="GO" id="GO:0016787">
    <property type="term" value="F:hydrolase activity"/>
    <property type="evidence" value="ECO:0007669"/>
    <property type="project" value="UniProtKB-KW"/>
</dbReference>
<evidence type="ECO:0000256" key="7">
    <source>
        <dbReference type="ARBA" id="ARBA00023204"/>
    </source>
</evidence>
<dbReference type="InterPro" id="IPR049163">
    <property type="entry name" value="Pif1-like_2B_dom"/>
</dbReference>
<dbReference type="CDD" id="cd18809">
    <property type="entry name" value="SF1_C_RecD"/>
    <property type="match status" value="1"/>
</dbReference>
<comment type="cofactor">
    <cofactor evidence="9">
        <name>Mg(2+)</name>
        <dbReference type="ChEBI" id="CHEBI:18420"/>
    </cofactor>
</comment>
<evidence type="ECO:0000256" key="4">
    <source>
        <dbReference type="ARBA" id="ARBA00022806"/>
    </source>
</evidence>
<dbReference type="EC" id="5.6.2.3" evidence="9"/>
<keyword evidence="2 9" id="KW-0227">DNA damage</keyword>
<dbReference type="PANTHER" id="PTHR47642:SF5">
    <property type="entry name" value="ATP-DEPENDENT DNA HELICASE"/>
    <property type="match status" value="1"/>
</dbReference>
<sequence>MLLRSGAMIGGCGPEFEPMRLGWDDHSSEGETDDCTFVTTRSSFSAEDSDGRVENNYYIFPSCPGKTEAARSCTGTVEVTPSPLTGMEVTPSTPGRMEITSSIPVKMKVTAPPPVEMGVTSSLNVWLDAPPPPPVRIEVTEPSSVTLTPEQQQVLDLVQGGKNVFFSGPGGTGKTVVLQEIVKFFRQRYNKSHSGIFHLRHSCECFACNVAITAPTGIAAIPIGGSTLHRATGIGIPRRLGDFNRMWDRPIRLKWRNLSVLIVDEISMVSAELLEYLEQTIRRIRTEEMNLPGEPFGGLQVIFAGDFFQLQPVEVKDRKTCGDQFLNRGLAFEAPAWDRANLKTVILKRVFRQKDVHFVALLNGIRTGENKAALEEIYRNCSRRLPVADGILPTVLYSRNSDADHFNKQKLNGLMSREVVLNADEEILTKEGFKPEEERDEVLRQVQERILFRAEFWKECIAPDQIKLKTGAQVMLLRNLELEGNESDLVNGSRGILVGWKRKEQVLHECLQLLRGFVAIMKMRPETNEECKARNRVEQQIENLRNSAIDDIPIVKFMNGRRIVCVPEKFSYEFFNVGECTRRQVPLKLAWALTIQKCQGMSLDYVVVNLHEIFAMGQVYVALSRARSMAGLQVVGKCSATDVKVCHRVVEFYKSLAANEVAYVGKFLFPDMKFEIPPEEMVANARRKVDGRLVTGRTSMP</sequence>
<keyword evidence="1 9" id="KW-0547">Nucleotide-binding</keyword>
<dbReference type="GO" id="GO:0043139">
    <property type="term" value="F:5'-3' DNA helicase activity"/>
    <property type="evidence" value="ECO:0007669"/>
    <property type="project" value="UniProtKB-EC"/>
</dbReference>
<dbReference type="CDD" id="cd18037">
    <property type="entry name" value="DEXSc_Pif1_like"/>
    <property type="match status" value="1"/>
</dbReference>
<comment type="catalytic activity">
    <reaction evidence="9">
        <text>ATP + H2O = ADP + phosphate + H(+)</text>
        <dbReference type="Rhea" id="RHEA:13065"/>
        <dbReference type="ChEBI" id="CHEBI:15377"/>
        <dbReference type="ChEBI" id="CHEBI:15378"/>
        <dbReference type="ChEBI" id="CHEBI:30616"/>
        <dbReference type="ChEBI" id="CHEBI:43474"/>
        <dbReference type="ChEBI" id="CHEBI:456216"/>
        <dbReference type="EC" id="5.6.2.3"/>
    </reaction>
</comment>
<reference evidence="11" key="1">
    <citation type="submission" date="2020-06" db="EMBL/GenBank/DDBJ databases">
        <title>WGS assembly of Ceratodon purpureus strain R40.</title>
        <authorList>
            <person name="Carey S.B."/>
            <person name="Jenkins J."/>
            <person name="Shu S."/>
            <person name="Lovell J.T."/>
            <person name="Sreedasyam A."/>
            <person name="Maumus F."/>
            <person name="Tiley G.P."/>
            <person name="Fernandez-Pozo N."/>
            <person name="Barry K."/>
            <person name="Chen C."/>
            <person name="Wang M."/>
            <person name="Lipzen A."/>
            <person name="Daum C."/>
            <person name="Saski C.A."/>
            <person name="Payton A.C."/>
            <person name="Mcbreen J.C."/>
            <person name="Conrad R.E."/>
            <person name="Kollar L.M."/>
            <person name="Olsson S."/>
            <person name="Huttunen S."/>
            <person name="Landis J.B."/>
            <person name="Wickett N.J."/>
            <person name="Johnson M.G."/>
            <person name="Rensing S.A."/>
            <person name="Grimwood J."/>
            <person name="Schmutz J."/>
            <person name="Mcdaniel S.F."/>
        </authorList>
    </citation>
    <scope>NUCLEOTIDE SEQUENCE</scope>
    <source>
        <strain evidence="11">R40</strain>
    </source>
</reference>
<evidence type="ECO:0000259" key="10">
    <source>
        <dbReference type="SMART" id="SM00382"/>
    </source>
</evidence>
<proteinExistence type="inferred from homology"/>
<dbReference type="InterPro" id="IPR027417">
    <property type="entry name" value="P-loop_NTPase"/>
</dbReference>
<organism evidence="11 12">
    <name type="scientific">Ceratodon purpureus</name>
    <name type="common">Fire moss</name>
    <name type="synonym">Dicranum purpureum</name>
    <dbReference type="NCBI Taxonomy" id="3225"/>
    <lineage>
        <taxon>Eukaryota</taxon>
        <taxon>Viridiplantae</taxon>
        <taxon>Streptophyta</taxon>
        <taxon>Embryophyta</taxon>
        <taxon>Bryophyta</taxon>
        <taxon>Bryophytina</taxon>
        <taxon>Bryopsida</taxon>
        <taxon>Dicranidae</taxon>
        <taxon>Pseudoditrichales</taxon>
        <taxon>Ditrichaceae</taxon>
        <taxon>Ceratodon</taxon>
    </lineage>
</organism>
<keyword evidence="9" id="KW-0233">DNA recombination</keyword>